<dbReference type="EMBL" id="FTOR01000002">
    <property type="protein sequence ID" value="SIS97008.1"/>
    <property type="molecule type" value="Genomic_DNA"/>
</dbReference>
<dbReference type="AlphaFoldDB" id="A0A1N7NFI4"/>
<evidence type="ECO:0000313" key="2">
    <source>
        <dbReference type="Proteomes" id="UP000186917"/>
    </source>
</evidence>
<dbReference type="Proteomes" id="UP000186917">
    <property type="component" value="Unassembled WGS sequence"/>
</dbReference>
<keyword evidence="2" id="KW-1185">Reference proteome</keyword>
<dbReference type="SUPFAM" id="SSF52038">
    <property type="entry name" value="Barstar-related"/>
    <property type="match status" value="1"/>
</dbReference>
<reference evidence="2" key="1">
    <citation type="submission" date="2017-01" db="EMBL/GenBank/DDBJ databases">
        <authorList>
            <person name="Varghese N."/>
            <person name="Submissions S."/>
        </authorList>
    </citation>
    <scope>NUCLEOTIDE SEQUENCE [LARGE SCALE GENOMIC DNA]</scope>
    <source>
        <strain evidence="2">DSM 21054</strain>
    </source>
</reference>
<dbReference type="Gene3D" id="3.30.370.10">
    <property type="entry name" value="Barstar-like"/>
    <property type="match status" value="1"/>
</dbReference>
<gene>
    <name evidence="1" type="ORF">SAMN05421788_102396</name>
</gene>
<evidence type="ECO:0000313" key="1">
    <source>
        <dbReference type="EMBL" id="SIS97008.1"/>
    </source>
</evidence>
<protein>
    <submittedName>
        <fullName evidence="1">Barstar (Barnase inhibitor)</fullName>
    </submittedName>
</protein>
<sequence length="131" mass="14877">MEKLLIINGNNIHDIPSFYDEINRVFMSEEDWLLDQHLDALSELLRGGIGAITAGKPTIIRWDNIDASREALGKEATAQYYLSKFDNTPHVFGTPWIDQQLQALEAGEGKTYFELILDIIAEHPHIKLLTN</sequence>
<dbReference type="RefSeq" id="WP_076378116.1">
    <property type="nucleotide sequence ID" value="NZ_AP017422.1"/>
</dbReference>
<proteinExistence type="predicted"/>
<organism evidence="1 2">
    <name type="scientific">Filimonas lacunae</name>
    <dbReference type="NCBI Taxonomy" id="477680"/>
    <lineage>
        <taxon>Bacteria</taxon>
        <taxon>Pseudomonadati</taxon>
        <taxon>Bacteroidota</taxon>
        <taxon>Chitinophagia</taxon>
        <taxon>Chitinophagales</taxon>
        <taxon>Chitinophagaceae</taxon>
        <taxon>Filimonas</taxon>
    </lineage>
</organism>
<dbReference type="STRING" id="477680.SAMN05421788_102396"/>
<dbReference type="InterPro" id="IPR035905">
    <property type="entry name" value="Barstar-like_sf"/>
</dbReference>
<name>A0A1N7NFI4_9BACT</name>
<dbReference type="OrthoDB" id="4793808at2"/>
<accession>A0A1N7NFI4</accession>